<organism evidence="1 2">
    <name type="scientific">Acetobacter aceti NBRC 14818</name>
    <dbReference type="NCBI Taxonomy" id="887700"/>
    <lineage>
        <taxon>Bacteria</taxon>
        <taxon>Pseudomonadati</taxon>
        <taxon>Pseudomonadota</taxon>
        <taxon>Alphaproteobacteria</taxon>
        <taxon>Acetobacterales</taxon>
        <taxon>Acetobacteraceae</taxon>
        <taxon>Acetobacter</taxon>
        <taxon>Acetobacter subgen. Acetobacter</taxon>
    </lineage>
</organism>
<dbReference type="RefSeq" id="WP_132012053.1">
    <property type="nucleotide sequence ID" value="NZ_AP023410.1"/>
</dbReference>
<dbReference type="EMBL" id="AP023410">
    <property type="protein sequence ID" value="BCK75789.1"/>
    <property type="molecule type" value="Genomic_DNA"/>
</dbReference>
<gene>
    <name evidence="1" type="ORF">EMQ_1395</name>
</gene>
<evidence type="ECO:0000313" key="2">
    <source>
        <dbReference type="Proteomes" id="UP000516424"/>
    </source>
</evidence>
<dbReference type="AlphaFoldDB" id="A0AB33IFD5"/>
<evidence type="ECO:0000313" key="1">
    <source>
        <dbReference type="EMBL" id="BCK75789.1"/>
    </source>
</evidence>
<proteinExistence type="predicted"/>
<protein>
    <submittedName>
        <fullName evidence="1">Uncharacterized protein</fullName>
    </submittedName>
</protein>
<accession>A0AB33IFD5</accession>
<dbReference type="Proteomes" id="UP000516424">
    <property type="component" value="Chromosome"/>
</dbReference>
<name>A0AB33IFD5_ACEAC</name>
<keyword evidence="2" id="KW-1185">Reference proteome</keyword>
<reference evidence="1 2" key="1">
    <citation type="journal article" date="2011" name="Microbiology">
        <title>Transcriptome response to different carbon sources in Acetobacter aceti.</title>
        <authorList>
            <person name="Sakurai K."/>
            <person name="Arai H."/>
            <person name="Ishii M."/>
            <person name="Igarashi Y."/>
        </authorList>
    </citation>
    <scope>NUCLEOTIDE SEQUENCE [LARGE SCALE GENOMIC DNA]</scope>
    <source>
        <strain evidence="1 2">NBRC 14818</strain>
    </source>
</reference>
<sequence>MSEDVLSEIEKVNIRRYCWYPARGNSHISGSWLYFSHYGILEYRLSNFSQEEIQVIRSMLATLSVLEQGPANSADNLDTDKAAIWTHNKNEFTDRVSLFKQQRLELVKFIGVDVGPGFNSLLIKMSI</sequence>